<comment type="subcellular location">
    <subcellularLocation>
        <location evidence="1">Cytoplasm</location>
        <location evidence="1">Cytosol</location>
    </subcellularLocation>
</comment>
<evidence type="ECO:0000256" key="7">
    <source>
        <dbReference type="ARBA" id="ARBA00045869"/>
    </source>
</evidence>
<dbReference type="GO" id="GO:0005829">
    <property type="term" value="C:cytosol"/>
    <property type="evidence" value="ECO:0007669"/>
    <property type="project" value="UniProtKB-SubCell"/>
</dbReference>
<evidence type="ECO:0000256" key="6">
    <source>
        <dbReference type="ARBA" id="ARBA00044690"/>
    </source>
</evidence>
<evidence type="ECO:0000256" key="1">
    <source>
        <dbReference type="ARBA" id="ARBA00004514"/>
    </source>
</evidence>
<name>A0ABC9XTU9_GRUJA</name>
<dbReference type="EMBL" id="BAAFJT010000030">
    <property type="protein sequence ID" value="GAB0201164.1"/>
    <property type="molecule type" value="Genomic_DNA"/>
</dbReference>
<comment type="subunit">
    <text evidence="3">Homodimer.</text>
</comment>
<dbReference type="SUPFAM" id="SSF56281">
    <property type="entry name" value="Metallo-hydrolase/oxidoreductase"/>
    <property type="match status" value="1"/>
</dbReference>
<comment type="caution">
    <text evidence="10">The sequence shown here is derived from an EMBL/GenBank/DDBJ whole genome shotgun (WGS) entry which is preliminary data.</text>
</comment>
<dbReference type="CDD" id="cd07711">
    <property type="entry name" value="MBLAC1-like_MBL-fold"/>
    <property type="match status" value="1"/>
</dbReference>
<dbReference type="InterPro" id="IPR039344">
    <property type="entry name" value="MBLAC1"/>
</dbReference>
<gene>
    <name evidence="10" type="ORF">GRJ2_002582000</name>
</gene>
<dbReference type="InterPro" id="IPR036866">
    <property type="entry name" value="RibonucZ/Hydroxyglut_hydro"/>
</dbReference>
<comment type="function">
    <text evidence="7">Endoribonuclease that catalyzes the hydrolysis of histone-coding pre-mRNA 3'-end. Involved in histone pre-mRNA processing during the S-phase of the cell cycle, which is required for entering/progressing through S-phase. Cleaves histone pre-mRNA at a major and a minor cleavage site after the 5'-ACCCA-3' and the 5'-ACCCACA-3' sequence, respectively, and located downstream of the stem-loop. May require the presence of the HDE element located at the histone pre-RNA 3'-end to avoid non-specific cleavage.</text>
</comment>
<feature type="domain" description="Metallo-beta-lactamase" evidence="9">
    <location>
        <begin position="41"/>
        <end position="210"/>
    </location>
</feature>
<evidence type="ECO:0000313" key="10">
    <source>
        <dbReference type="EMBL" id="GAB0201164.1"/>
    </source>
</evidence>
<dbReference type="SMART" id="SM00849">
    <property type="entry name" value="Lactamase_B"/>
    <property type="match status" value="1"/>
</dbReference>
<feature type="region of interest" description="Disordered" evidence="8">
    <location>
        <begin position="212"/>
        <end position="276"/>
    </location>
</feature>
<evidence type="ECO:0000256" key="5">
    <source>
        <dbReference type="ARBA" id="ARBA00032988"/>
    </source>
</evidence>
<protein>
    <recommendedName>
        <fullName evidence="4">Metallo-beta-lactamase domain-containing protein 1</fullName>
    </recommendedName>
    <alternativeName>
        <fullName evidence="5">Endoribonuclease MBLAC1</fullName>
    </alternativeName>
</protein>
<dbReference type="Proteomes" id="UP001623348">
    <property type="component" value="Unassembled WGS sequence"/>
</dbReference>
<evidence type="ECO:0000259" key="9">
    <source>
        <dbReference type="SMART" id="SM00849"/>
    </source>
</evidence>
<evidence type="ECO:0000313" key="11">
    <source>
        <dbReference type="Proteomes" id="UP001623348"/>
    </source>
</evidence>
<comment type="similarity">
    <text evidence="2">Belongs to the metallo-beta-lactamase superfamily. Glyoxalase II family.</text>
</comment>
<dbReference type="PANTHER" id="PTHR23200">
    <property type="entry name" value="METALLO-BETA-LACTAMASE DOMAIN-CONTAINING PROTEIN 1"/>
    <property type="match status" value="1"/>
</dbReference>
<feature type="compositionally biased region" description="Acidic residues" evidence="8">
    <location>
        <begin position="260"/>
        <end position="269"/>
    </location>
</feature>
<evidence type="ECO:0000256" key="2">
    <source>
        <dbReference type="ARBA" id="ARBA00006759"/>
    </source>
</evidence>
<evidence type="ECO:0000256" key="3">
    <source>
        <dbReference type="ARBA" id="ARBA00011738"/>
    </source>
</evidence>
<proteinExistence type="inferred from homology"/>
<dbReference type="InterPro" id="IPR001279">
    <property type="entry name" value="Metallo-B-lactamas"/>
</dbReference>
<sequence>MLRGVRTSPLGAPEVPGAPYSVWVLWGGHSRPHPDGTLSADGSVTLVRGGGGPGGPVTALVDTGGPWDRERLLRGLSERGASPRDVTHVVCTHGHSDHVGNINLFPAATLVVGCDISRGAGLYLRHGLAEGRSYVIHPGQLEVMATPGHTLNHVSLVVRDTALGTVVVAGDLFEKEEDEEEWRTLSEDPAKQERSRRRVLAMADVIVPGHGPPFRVFREWGEGDVPRGEEEEEEEGGGAEGDGREGRGDNPGGGGSPGDVPEEEEEENATGDVLKG</sequence>
<accession>A0ABC9XTU9</accession>
<evidence type="ECO:0000256" key="4">
    <source>
        <dbReference type="ARBA" id="ARBA00014856"/>
    </source>
</evidence>
<dbReference type="Pfam" id="PF00753">
    <property type="entry name" value="Lactamase_B"/>
    <property type="match status" value="1"/>
</dbReference>
<organism evidence="10 11">
    <name type="scientific">Grus japonensis</name>
    <name type="common">Japanese crane</name>
    <name type="synonym">Red-crowned crane</name>
    <dbReference type="NCBI Taxonomy" id="30415"/>
    <lineage>
        <taxon>Eukaryota</taxon>
        <taxon>Metazoa</taxon>
        <taxon>Chordata</taxon>
        <taxon>Craniata</taxon>
        <taxon>Vertebrata</taxon>
        <taxon>Euteleostomi</taxon>
        <taxon>Archelosauria</taxon>
        <taxon>Archosauria</taxon>
        <taxon>Dinosauria</taxon>
        <taxon>Saurischia</taxon>
        <taxon>Theropoda</taxon>
        <taxon>Coelurosauria</taxon>
        <taxon>Aves</taxon>
        <taxon>Neognathae</taxon>
        <taxon>Neoaves</taxon>
        <taxon>Gruiformes</taxon>
        <taxon>Gruidae</taxon>
        <taxon>Grus</taxon>
    </lineage>
</organism>
<comment type="catalytic activity">
    <reaction evidence="6">
        <text>a ribonucleotidyl-ribonucleotide-RNA + H2O = a 3'-end ribonucleotide-RNA + a 5'-end 5'-phospho-ribonucleoside-RNA + H(+)</text>
        <dbReference type="Rhea" id="RHEA:68096"/>
        <dbReference type="Rhea" id="RHEA-COMP:15179"/>
        <dbReference type="Rhea" id="RHEA-COMP:17355"/>
        <dbReference type="Rhea" id="RHEA-COMP:17428"/>
        <dbReference type="ChEBI" id="CHEBI:15377"/>
        <dbReference type="ChEBI" id="CHEBI:15378"/>
        <dbReference type="ChEBI" id="CHEBI:74896"/>
        <dbReference type="ChEBI" id="CHEBI:138282"/>
        <dbReference type="ChEBI" id="CHEBI:173118"/>
    </reaction>
    <physiologicalReaction direction="left-to-right" evidence="6">
        <dbReference type="Rhea" id="RHEA:68097"/>
    </physiologicalReaction>
</comment>
<reference evidence="10 11" key="1">
    <citation type="submission" date="2024-06" db="EMBL/GenBank/DDBJ databases">
        <title>The draft genome of Grus japonensis, version 3.</title>
        <authorList>
            <person name="Nabeshima K."/>
            <person name="Suzuki S."/>
            <person name="Onuma M."/>
        </authorList>
    </citation>
    <scope>NUCLEOTIDE SEQUENCE [LARGE SCALE GENOMIC DNA]</scope>
    <source>
        <strain evidence="10 11">451A</strain>
    </source>
</reference>
<keyword evidence="11" id="KW-1185">Reference proteome</keyword>
<dbReference type="Gene3D" id="3.60.15.10">
    <property type="entry name" value="Ribonuclease Z/Hydroxyacylglutathione hydrolase-like"/>
    <property type="match status" value="1"/>
</dbReference>
<feature type="compositionally biased region" description="Basic and acidic residues" evidence="8">
    <location>
        <begin position="216"/>
        <end position="228"/>
    </location>
</feature>
<dbReference type="AlphaFoldDB" id="A0ABC9XTU9"/>
<evidence type="ECO:0000256" key="8">
    <source>
        <dbReference type="SAM" id="MobiDB-lite"/>
    </source>
</evidence>
<dbReference type="PANTHER" id="PTHR23200:SF48">
    <property type="entry name" value="METALLO-BETA-LACTAMASE DOMAIN-CONTAINING PROTEIN 1"/>
    <property type="match status" value="1"/>
</dbReference>